<proteinExistence type="predicted"/>
<dbReference type="PANTHER" id="PTHR10634">
    <property type="entry name" value="AN1-TYPE ZINC FINGER PROTEIN"/>
    <property type="match status" value="1"/>
</dbReference>
<dbReference type="SUPFAM" id="SSF118310">
    <property type="entry name" value="AN1-like Zinc finger"/>
    <property type="match status" value="1"/>
</dbReference>
<dbReference type="InterPro" id="IPR035896">
    <property type="entry name" value="AN1-like_Znf"/>
</dbReference>
<organism evidence="8 9">
    <name type="scientific">Setaria digitata</name>
    <dbReference type="NCBI Taxonomy" id="48799"/>
    <lineage>
        <taxon>Eukaryota</taxon>
        <taxon>Metazoa</taxon>
        <taxon>Ecdysozoa</taxon>
        <taxon>Nematoda</taxon>
        <taxon>Chromadorea</taxon>
        <taxon>Rhabditida</taxon>
        <taxon>Spirurina</taxon>
        <taxon>Spiruromorpha</taxon>
        <taxon>Filarioidea</taxon>
        <taxon>Setariidae</taxon>
        <taxon>Setaria</taxon>
    </lineage>
</organism>
<dbReference type="SMART" id="SM00154">
    <property type="entry name" value="ZnF_AN1"/>
    <property type="match status" value="1"/>
</dbReference>
<evidence type="ECO:0000313" key="9">
    <source>
        <dbReference type="WBParaSite" id="sdigi.contig12.g1270.t1"/>
    </source>
</evidence>
<dbReference type="GO" id="GO:0008270">
    <property type="term" value="F:zinc ion binding"/>
    <property type="evidence" value="ECO:0007669"/>
    <property type="project" value="UniProtKB-KW"/>
</dbReference>
<keyword evidence="4" id="KW-0175">Coiled coil</keyword>
<dbReference type="SMART" id="SM00213">
    <property type="entry name" value="UBQ"/>
    <property type="match status" value="1"/>
</dbReference>
<keyword evidence="8" id="KW-1185">Reference proteome</keyword>
<feature type="coiled-coil region" evidence="4">
    <location>
        <begin position="222"/>
        <end position="268"/>
    </location>
</feature>
<dbReference type="InterPro" id="IPR029071">
    <property type="entry name" value="Ubiquitin-like_domsf"/>
</dbReference>
<evidence type="ECO:0000256" key="3">
    <source>
        <dbReference type="ARBA" id="ARBA00022833"/>
    </source>
</evidence>
<evidence type="ECO:0000313" key="8">
    <source>
        <dbReference type="Proteomes" id="UP000887581"/>
    </source>
</evidence>
<keyword evidence="3" id="KW-0862">Zinc</keyword>
<dbReference type="AlphaFoldDB" id="A0A915PKP1"/>
<dbReference type="InterPro" id="IPR000626">
    <property type="entry name" value="Ubiquitin-like_dom"/>
</dbReference>
<dbReference type="InterPro" id="IPR050652">
    <property type="entry name" value="AN1_A20_ZnFinger"/>
</dbReference>
<dbReference type="WBParaSite" id="sdigi.contig12.g1270.t1">
    <property type="protein sequence ID" value="sdigi.contig12.g1270.t1"/>
    <property type="gene ID" value="sdigi.contig12.g1270"/>
</dbReference>
<dbReference type="Proteomes" id="UP000887581">
    <property type="component" value="Unplaced"/>
</dbReference>
<evidence type="ECO:0000256" key="4">
    <source>
        <dbReference type="SAM" id="Coils"/>
    </source>
</evidence>
<evidence type="ECO:0000259" key="7">
    <source>
        <dbReference type="SMART" id="SM00213"/>
    </source>
</evidence>
<dbReference type="SUPFAM" id="SSF54236">
    <property type="entry name" value="Ubiquitin-like"/>
    <property type="match status" value="1"/>
</dbReference>
<evidence type="ECO:0000256" key="5">
    <source>
        <dbReference type="SAM" id="MobiDB-lite"/>
    </source>
</evidence>
<keyword evidence="1" id="KW-0479">Metal-binding</keyword>
<evidence type="ECO:0000259" key="6">
    <source>
        <dbReference type="SMART" id="SM00154"/>
    </source>
</evidence>
<reference evidence="9" key="1">
    <citation type="submission" date="2022-11" db="UniProtKB">
        <authorList>
            <consortium name="WormBaseParasite"/>
        </authorList>
    </citation>
    <scope>IDENTIFICATION</scope>
</reference>
<protein>
    <submittedName>
        <fullName evidence="9">AN1-type domain-containing protein</fullName>
    </submittedName>
</protein>
<dbReference type="InterPro" id="IPR000058">
    <property type="entry name" value="Znf_AN1"/>
</dbReference>
<name>A0A915PKP1_9BILA</name>
<keyword evidence="2" id="KW-0863">Zinc-finger</keyword>
<feature type="region of interest" description="Disordered" evidence="5">
    <location>
        <begin position="53"/>
        <end position="75"/>
    </location>
</feature>
<dbReference type="Gene3D" id="4.10.1110.10">
    <property type="entry name" value="AN1-like Zinc finger"/>
    <property type="match status" value="1"/>
</dbReference>
<evidence type="ECO:0000256" key="1">
    <source>
        <dbReference type="ARBA" id="ARBA00022723"/>
    </source>
</evidence>
<evidence type="ECO:0000256" key="2">
    <source>
        <dbReference type="ARBA" id="ARBA00022771"/>
    </source>
</evidence>
<feature type="domain" description="Ubiquitin-like" evidence="7">
    <location>
        <begin position="98"/>
        <end position="169"/>
    </location>
</feature>
<dbReference type="CDD" id="cd00065">
    <property type="entry name" value="FYVE_like_SF"/>
    <property type="match status" value="1"/>
</dbReference>
<accession>A0A915PKP1</accession>
<feature type="domain" description="AN1-type" evidence="6">
    <location>
        <begin position="393"/>
        <end position="432"/>
    </location>
</feature>
<sequence>MISIVFIRGTSITTMILPEPEPNGTYGTTARTYSATFECIALKPDVITNGRNEKGLRALTSPGGRSPGSPNMSSLPICKTATKSKSESHISKADMVAVTIKSTISSFKPLKLVMKKTTGIRVLKNYLQSRLGGAHQITLIHDNKELKNEGGSLASAGVSSGSVLWLLVKPVAGNNDREEIASLIRMSQSLANLRNLIRTLPPIGSVEPSFSGSAECTEVTPYEHKEAEHEQMREKMKLLIQRREKARRNNAKDLFENVQQKIEDMLDKESPTDPLQSSLRLSSPCRPSFPLPSPFSTRKGTADIVKQRELATYFDPPETVKQRKFQEEELFDVPSNESELFKAYRLRQFILTSHLYDSISIHFFVLHALVRPIMASNSLQVVEIREEIRNKRCGLCRMKLHIADREIQCICGYVFCSKHRNPQTHRCSVDLKSVDRVHMRTTLPKLVRDIPKSKI</sequence>